<dbReference type="RefSeq" id="WP_155339171.1">
    <property type="nucleotide sequence ID" value="NZ_BAAABN010000090.1"/>
</dbReference>
<comment type="caution">
    <text evidence="2">The sequence shown here is derived from an EMBL/GenBank/DDBJ whole genome shotgun (WGS) entry which is preliminary data.</text>
</comment>
<proteinExistence type="predicted"/>
<dbReference type="OrthoDB" id="3542336at2"/>
<evidence type="ECO:0008006" key="4">
    <source>
        <dbReference type="Google" id="ProtNLM"/>
    </source>
</evidence>
<dbReference type="Proteomes" id="UP000334990">
    <property type="component" value="Unassembled WGS sequence"/>
</dbReference>
<feature type="chain" id="PRO_5024300658" description="Secreted protein" evidence="1">
    <location>
        <begin position="29"/>
        <end position="72"/>
    </location>
</feature>
<dbReference type="AlphaFoldDB" id="A0A5M3W2K1"/>
<dbReference type="EMBL" id="BLAD01000063">
    <property type="protein sequence ID" value="GES02974.1"/>
    <property type="molecule type" value="Genomic_DNA"/>
</dbReference>
<protein>
    <recommendedName>
        <fullName evidence="4">Secreted protein</fullName>
    </recommendedName>
</protein>
<evidence type="ECO:0000313" key="2">
    <source>
        <dbReference type="EMBL" id="GES02974.1"/>
    </source>
</evidence>
<name>A0A5M3W2K1_9ACTN</name>
<feature type="signal peptide" evidence="1">
    <location>
        <begin position="1"/>
        <end position="28"/>
    </location>
</feature>
<keyword evidence="3" id="KW-1185">Reference proteome</keyword>
<reference evidence="2 3" key="1">
    <citation type="submission" date="2019-10" db="EMBL/GenBank/DDBJ databases">
        <title>Whole genome shotgun sequence of Acrocarpospora corrugata NBRC 13972.</title>
        <authorList>
            <person name="Ichikawa N."/>
            <person name="Kimura A."/>
            <person name="Kitahashi Y."/>
            <person name="Komaki H."/>
            <person name="Oguchi A."/>
        </authorList>
    </citation>
    <scope>NUCLEOTIDE SEQUENCE [LARGE SCALE GENOMIC DNA]</scope>
    <source>
        <strain evidence="2 3">NBRC 13972</strain>
    </source>
</reference>
<evidence type="ECO:0000313" key="3">
    <source>
        <dbReference type="Proteomes" id="UP000334990"/>
    </source>
</evidence>
<accession>A0A5M3W2K1</accession>
<keyword evidence="1" id="KW-0732">Signal</keyword>
<organism evidence="2 3">
    <name type="scientific">Acrocarpospora corrugata</name>
    <dbReference type="NCBI Taxonomy" id="35763"/>
    <lineage>
        <taxon>Bacteria</taxon>
        <taxon>Bacillati</taxon>
        <taxon>Actinomycetota</taxon>
        <taxon>Actinomycetes</taxon>
        <taxon>Streptosporangiales</taxon>
        <taxon>Streptosporangiaceae</taxon>
        <taxon>Acrocarpospora</taxon>
    </lineage>
</organism>
<gene>
    <name evidence="2" type="ORF">Acor_50400</name>
</gene>
<evidence type="ECO:0000256" key="1">
    <source>
        <dbReference type="SAM" id="SignalP"/>
    </source>
</evidence>
<sequence length="72" mass="8033">MRKVRALIAVGTLVTGLTVVASATPAQADTLRNVYFTASYCYQYGSYGVQNGLWTSYHCDLTNGYWFLWSNP</sequence>